<evidence type="ECO:0000256" key="3">
    <source>
        <dbReference type="ARBA" id="ARBA00004742"/>
    </source>
</evidence>
<evidence type="ECO:0000256" key="5">
    <source>
        <dbReference type="ARBA" id="ARBA00011996"/>
    </source>
</evidence>
<evidence type="ECO:0000256" key="10">
    <source>
        <dbReference type="ARBA" id="ARBA00022840"/>
    </source>
</evidence>
<dbReference type="PANTHER" id="PTHR43030:SF1">
    <property type="entry name" value="PHOSPHOENOLPYRUVATE SYNTHASE"/>
    <property type="match status" value="1"/>
</dbReference>
<comment type="cofactor">
    <cofactor evidence="1">
        <name>Mg(2+)</name>
        <dbReference type="ChEBI" id="CHEBI:18420"/>
    </cofactor>
</comment>
<comment type="pathway">
    <text evidence="3">Carbohydrate biosynthesis; gluconeogenesis.</text>
</comment>
<evidence type="ECO:0000313" key="15">
    <source>
        <dbReference type="EMBL" id="GAF87532.1"/>
    </source>
</evidence>
<dbReference type="GO" id="GO:0008986">
    <property type="term" value="F:pyruvate, water dikinase activity"/>
    <property type="evidence" value="ECO:0007669"/>
    <property type="project" value="UniProtKB-EC"/>
</dbReference>
<comment type="caution">
    <text evidence="15">The sequence shown here is derived from an EMBL/GenBank/DDBJ whole genome shotgun (WGS) entry which is preliminary data.</text>
</comment>
<dbReference type="InterPro" id="IPR006319">
    <property type="entry name" value="PEP_synth"/>
</dbReference>
<evidence type="ECO:0000256" key="4">
    <source>
        <dbReference type="ARBA" id="ARBA00007837"/>
    </source>
</evidence>
<keyword evidence="8" id="KW-0547">Nucleotide-binding</keyword>
<keyword evidence="11" id="KW-0460">Magnesium</keyword>
<dbReference type="AlphaFoldDB" id="X0THD2"/>
<evidence type="ECO:0000256" key="1">
    <source>
        <dbReference type="ARBA" id="ARBA00001946"/>
    </source>
</evidence>
<evidence type="ECO:0000256" key="2">
    <source>
        <dbReference type="ARBA" id="ARBA00002988"/>
    </source>
</evidence>
<dbReference type="PANTHER" id="PTHR43030">
    <property type="entry name" value="PHOSPHOENOLPYRUVATE SYNTHASE"/>
    <property type="match status" value="1"/>
</dbReference>
<proteinExistence type="inferred from homology"/>
<evidence type="ECO:0000256" key="9">
    <source>
        <dbReference type="ARBA" id="ARBA00022777"/>
    </source>
</evidence>
<keyword evidence="7" id="KW-0479">Metal-binding</keyword>
<comment type="catalytic activity">
    <reaction evidence="13">
        <text>pyruvate + ATP + H2O = phosphoenolpyruvate + AMP + phosphate + 2 H(+)</text>
        <dbReference type="Rhea" id="RHEA:11364"/>
        <dbReference type="ChEBI" id="CHEBI:15361"/>
        <dbReference type="ChEBI" id="CHEBI:15377"/>
        <dbReference type="ChEBI" id="CHEBI:15378"/>
        <dbReference type="ChEBI" id="CHEBI:30616"/>
        <dbReference type="ChEBI" id="CHEBI:43474"/>
        <dbReference type="ChEBI" id="CHEBI:58702"/>
        <dbReference type="ChEBI" id="CHEBI:456215"/>
        <dbReference type="EC" id="2.7.9.2"/>
    </reaction>
</comment>
<comment type="function">
    <text evidence="2">Catalyzes the phosphorylation of pyruvate to phosphoenolpyruvate.</text>
</comment>
<evidence type="ECO:0000256" key="13">
    <source>
        <dbReference type="ARBA" id="ARBA00047700"/>
    </source>
</evidence>
<dbReference type="Pfam" id="PF01326">
    <property type="entry name" value="PPDK_N"/>
    <property type="match status" value="1"/>
</dbReference>
<dbReference type="GO" id="GO:0046872">
    <property type="term" value="F:metal ion binding"/>
    <property type="evidence" value="ECO:0007669"/>
    <property type="project" value="UniProtKB-KW"/>
</dbReference>
<keyword evidence="10" id="KW-0067">ATP-binding</keyword>
<accession>X0THD2</accession>
<name>X0THD2_9ZZZZ</name>
<comment type="similarity">
    <text evidence="4">Belongs to the PEP-utilizing enzyme family.</text>
</comment>
<dbReference type="EC" id="2.7.9.2" evidence="5"/>
<evidence type="ECO:0000256" key="11">
    <source>
        <dbReference type="ARBA" id="ARBA00022842"/>
    </source>
</evidence>
<protein>
    <recommendedName>
        <fullName evidence="5">pyruvate, water dikinase</fullName>
        <ecNumber evidence="5">2.7.9.2</ecNumber>
    </recommendedName>
    <alternativeName>
        <fullName evidence="12">Pyruvate, water dikinase</fullName>
    </alternativeName>
</protein>
<evidence type="ECO:0000256" key="12">
    <source>
        <dbReference type="ARBA" id="ARBA00033470"/>
    </source>
</evidence>
<reference evidence="15" key="1">
    <citation type="journal article" date="2014" name="Front. Microbiol.">
        <title>High frequency of phylogenetically diverse reductive dehalogenase-homologous genes in deep subseafloor sedimentary metagenomes.</title>
        <authorList>
            <person name="Kawai M."/>
            <person name="Futagami T."/>
            <person name="Toyoda A."/>
            <person name="Takaki Y."/>
            <person name="Nishi S."/>
            <person name="Hori S."/>
            <person name="Arai W."/>
            <person name="Tsubouchi T."/>
            <person name="Morono Y."/>
            <person name="Uchiyama I."/>
            <person name="Ito T."/>
            <person name="Fujiyama A."/>
            <person name="Inagaki F."/>
            <person name="Takami H."/>
        </authorList>
    </citation>
    <scope>NUCLEOTIDE SEQUENCE</scope>
    <source>
        <strain evidence="15">Expedition CK06-06</strain>
    </source>
</reference>
<feature type="domain" description="Pyruvate phosphate dikinase AMP/ATP-binding" evidence="14">
    <location>
        <begin position="24"/>
        <end position="114"/>
    </location>
</feature>
<keyword evidence="9" id="KW-0418">Kinase</keyword>
<dbReference type="UniPathway" id="UPA00138"/>
<keyword evidence="6" id="KW-0808">Transferase</keyword>
<dbReference type="GO" id="GO:0006094">
    <property type="term" value="P:gluconeogenesis"/>
    <property type="evidence" value="ECO:0007669"/>
    <property type="project" value="UniProtKB-UniPathway"/>
</dbReference>
<feature type="non-terminal residue" evidence="15">
    <location>
        <position position="134"/>
    </location>
</feature>
<dbReference type="Gene3D" id="3.30.1490.20">
    <property type="entry name" value="ATP-grasp fold, A domain"/>
    <property type="match status" value="1"/>
</dbReference>
<dbReference type="InterPro" id="IPR002192">
    <property type="entry name" value="PPDK_AMP/ATP-bd"/>
</dbReference>
<dbReference type="GO" id="GO:0005524">
    <property type="term" value="F:ATP binding"/>
    <property type="evidence" value="ECO:0007669"/>
    <property type="project" value="UniProtKB-KW"/>
</dbReference>
<evidence type="ECO:0000259" key="14">
    <source>
        <dbReference type="Pfam" id="PF01326"/>
    </source>
</evidence>
<gene>
    <name evidence="15" type="ORF">S01H1_31022</name>
</gene>
<evidence type="ECO:0000256" key="6">
    <source>
        <dbReference type="ARBA" id="ARBA00022679"/>
    </source>
</evidence>
<dbReference type="EMBL" id="BARS01019119">
    <property type="protein sequence ID" value="GAF87532.1"/>
    <property type="molecule type" value="Genomic_DNA"/>
</dbReference>
<evidence type="ECO:0000256" key="7">
    <source>
        <dbReference type="ARBA" id="ARBA00022723"/>
    </source>
</evidence>
<dbReference type="SUPFAM" id="SSF56059">
    <property type="entry name" value="Glutathione synthetase ATP-binding domain-like"/>
    <property type="match status" value="1"/>
</dbReference>
<sequence length="134" mass="15078">MKEKKEAIEFVKWFSELNKDSGNVAGGKGANLAEIYNMKIPVPPGFVVTAQAYNYFIEKAGIKEQIQKLLEGLDYEDTEKLNEITKEIRDSILKSKLPKEIEEEILENYGILDVKELKDVKGGALDILKSSSEP</sequence>
<organism evidence="15">
    <name type="scientific">marine sediment metagenome</name>
    <dbReference type="NCBI Taxonomy" id="412755"/>
    <lineage>
        <taxon>unclassified sequences</taxon>
        <taxon>metagenomes</taxon>
        <taxon>ecological metagenomes</taxon>
    </lineage>
</organism>
<evidence type="ECO:0000256" key="8">
    <source>
        <dbReference type="ARBA" id="ARBA00022741"/>
    </source>
</evidence>
<dbReference type="InterPro" id="IPR013815">
    <property type="entry name" value="ATP_grasp_subdomain_1"/>
</dbReference>